<dbReference type="RefSeq" id="WP_379846985.1">
    <property type="nucleotide sequence ID" value="NZ_JBHSMA010000004.1"/>
</dbReference>
<proteinExistence type="predicted"/>
<gene>
    <name evidence="2" type="ORF">ACFPMF_16180</name>
</gene>
<keyword evidence="3" id="KW-1185">Reference proteome</keyword>
<dbReference type="PANTHER" id="PTHR43267">
    <property type="entry name" value="TRNA THREONYLCARBAMOYLADENOSINE DEHYDRATASE"/>
    <property type="match status" value="1"/>
</dbReference>
<sequence length="444" mass="49199">MKKGNNTICLRIPQALHQKMLGDLRRTHSFAYERVGFLHTTSKIIANGTVLIIATDYVPVEDDHYIEDKYVGAKISSGAIRAAMQRSLEKKGGCFHVHLHDHCGKPYPSRTDKSSLPGVVESFANIAPFQANGILILSKDSFYASVKIAGEKKYLHPKSISIVGKPMLMSFSVEKKLESKVYDRQSFLGESSQFLFENIKVGIIGYGGGGSHLGQQLAHLGVKNIIIFDDDIVEDTNLNRLVGAWFSDIKKATLKTSVAKRIIRKVIPTANIIAVNCRWQNQPELLQICDVVLGGVDTYSERQQLEAECRRYLISYIDIGMDVHQIDEEPPSISGQVILSVPGSPCMSCFGFLTDRKLALEAAKYGKVGGRPQVVWPNGVLASTAVGMFVNLVTNWAQEKDFPSYLAYNGNLGTVEEHIRLKYTDKVCLHFPLDQVGPPVFVKL</sequence>
<dbReference type="EMBL" id="JBHSMA010000004">
    <property type="protein sequence ID" value="MFC5410858.1"/>
    <property type="molecule type" value="Genomic_DNA"/>
</dbReference>
<dbReference type="InterPro" id="IPR000594">
    <property type="entry name" value="ThiF_NAD_FAD-bd"/>
</dbReference>
<reference evidence="3" key="1">
    <citation type="journal article" date="2019" name="Int. J. Syst. Evol. Microbiol.">
        <title>The Global Catalogue of Microorganisms (GCM) 10K type strain sequencing project: providing services to taxonomists for standard genome sequencing and annotation.</title>
        <authorList>
            <consortium name="The Broad Institute Genomics Platform"/>
            <consortium name="The Broad Institute Genome Sequencing Center for Infectious Disease"/>
            <person name="Wu L."/>
            <person name="Ma J."/>
        </authorList>
    </citation>
    <scope>NUCLEOTIDE SEQUENCE [LARGE SCALE GENOMIC DNA]</scope>
    <source>
        <strain evidence="3">CCUG 55250</strain>
    </source>
</reference>
<evidence type="ECO:0000313" key="3">
    <source>
        <dbReference type="Proteomes" id="UP001596106"/>
    </source>
</evidence>
<organism evidence="2 3">
    <name type="scientific">Larkinella bovis</name>
    <dbReference type="NCBI Taxonomy" id="683041"/>
    <lineage>
        <taxon>Bacteria</taxon>
        <taxon>Pseudomonadati</taxon>
        <taxon>Bacteroidota</taxon>
        <taxon>Cytophagia</taxon>
        <taxon>Cytophagales</taxon>
        <taxon>Spirosomataceae</taxon>
        <taxon>Larkinella</taxon>
    </lineage>
</organism>
<dbReference type="PANTHER" id="PTHR43267:SF1">
    <property type="entry name" value="TRNA THREONYLCARBAMOYLADENOSINE DEHYDRATASE"/>
    <property type="match status" value="1"/>
</dbReference>
<dbReference type="Gene3D" id="3.40.50.720">
    <property type="entry name" value="NAD(P)-binding Rossmann-like Domain"/>
    <property type="match status" value="1"/>
</dbReference>
<evidence type="ECO:0000259" key="1">
    <source>
        <dbReference type="Pfam" id="PF00899"/>
    </source>
</evidence>
<dbReference type="InterPro" id="IPR045886">
    <property type="entry name" value="ThiF/MoeB/HesA"/>
</dbReference>
<dbReference type="Proteomes" id="UP001596106">
    <property type="component" value="Unassembled WGS sequence"/>
</dbReference>
<dbReference type="Pfam" id="PF00899">
    <property type="entry name" value="ThiF"/>
    <property type="match status" value="1"/>
</dbReference>
<comment type="caution">
    <text evidence="2">The sequence shown here is derived from an EMBL/GenBank/DDBJ whole genome shotgun (WGS) entry which is preliminary data.</text>
</comment>
<accession>A0ABW0IDR2</accession>
<feature type="domain" description="THIF-type NAD/FAD binding fold" evidence="1">
    <location>
        <begin position="187"/>
        <end position="422"/>
    </location>
</feature>
<evidence type="ECO:0000313" key="2">
    <source>
        <dbReference type="EMBL" id="MFC5410858.1"/>
    </source>
</evidence>
<dbReference type="InterPro" id="IPR035985">
    <property type="entry name" value="Ubiquitin-activating_enz"/>
</dbReference>
<protein>
    <submittedName>
        <fullName evidence="2">HesA/MoeB/ThiF family protein</fullName>
    </submittedName>
</protein>
<dbReference type="CDD" id="cd01483">
    <property type="entry name" value="E1_enzyme_family"/>
    <property type="match status" value="1"/>
</dbReference>
<name>A0ABW0IDR2_9BACT</name>
<dbReference type="SUPFAM" id="SSF69572">
    <property type="entry name" value="Activating enzymes of the ubiquitin-like proteins"/>
    <property type="match status" value="1"/>
</dbReference>